<feature type="region of interest" description="Disordered" evidence="1">
    <location>
        <begin position="100"/>
        <end position="141"/>
    </location>
</feature>
<evidence type="ECO:0000313" key="3">
    <source>
        <dbReference type="Proteomes" id="UP001190700"/>
    </source>
</evidence>
<reference evidence="2 3" key="1">
    <citation type="journal article" date="2015" name="Genome Biol. Evol.">
        <title>Comparative Genomics of a Bacterivorous Green Alga Reveals Evolutionary Causalities and Consequences of Phago-Mixotrophic Mode of Nutrition.</title>
        <authorList>
            <person name="Burns J.A."/>
            <person name="Paasch A."/>
            <person name="Narechania A."/>
            <person name="Kim E."/>
        </authorList>
    </citation>
    <scope>NUCLEOTIDE SEQUENCE [LARGE SCALE GENOMIC DNA]</scope>
    <source>
        <strain evidence="2 3">PLY_AMNH</strain>
    </source>
</reference>
<evidence type="ECO:0000256" key="1">
    <source>
        <dbReference type="SAM" id="MobiDB-lite"/>
    </source>
</evidence>
<protein>
    <submittedName>
        <fullName evidence="2">Uncharacterized protein</fullName>
    </submittedName>
</protein>
<dbReference type="EMBL" id="LGRX02017807">
    <property type="protein sequence ID" value="KAK3260366.1"/>
    <property type="molecule type" value="Genomic_DNA"/>
</dbReference>
<name>A0AAE0FID4_9CHLO</name>
<comment type="caution">
    <text evidence="2">The sequence shown here is derived from an EMBL/GenBank/DDBJ whole genome shotgun (WGS) entry which is preliminary data.</text>
</comment>
<keyword evidence="3" id="KW-1185">Reference proteome</keyword>
<feature type="compositionally biased region" description="Basic and acidic residues" evidence="1">
    <location>
        <begin position="116"/>
        <end position="138"/>
    </location>
</feature>
<evidence type="ECO:0000313" key="2">
    <source>
        <dbReference type="EMBL" id="KAK3260366.1"/>
    </source>
</evidence>
<proteinExistence type="predicted"/>
<sequence>MTGTRNSARLQRASTCHQESCELLWQLREFPRGSFSRSSAVQVTNVDSFFTWRVVVECEGKHGPAVTKVTAVSKEMGKEPLFEYHSKELKALILRDLMGTDDTDAMDDPDPVPSPAEDKGDKEEKEKGKAVAEGDMAHKTSAIATKTSNAWGVSASFSDAEVVHKLQHGEGRRLAVRGRPWAV</sequence>
<dbReference type="AlphaFoldDB" id="A0AAE0FID4"/>
<feature type="compositionally biased region" description="Acidic residues" evidence="1">
    <location>
        <begin position="100"/>
        <end position="110"/>
    </location>
</feature>
<gene>
    <name evidence="2" type="ORF">CYMTET_30673</name>
</gene>
<accession>A0AAE0FID4</accession>
<dbReference type="Proteomes" id="UP001190700">
    <property type="component" value="Unassembled WGS sequence"/>
</dbReference>
<organism evidence="2 3">
    <name type="scientific">Cymbomonas tetramitiformis</name>
    <dbReference type="NCBI Taxonomy" id="36881"/>
    <lineage>
        <taxon>Eukaryota</taxon>
        <taxon>Viridiplantae</taxon>
        <taxon>Chlorophyta</taxon>
        <taxon>Pyramimonadophyceae</taxon>
        <taxon>Pyramimonadales</taxon>
        <taxon>Pyramimonadaceae</taxon>
        <taxon>Cymbomonas</taxon>
    </lineage>
</organism>